<dbReference type="Gene3D" id="3.30.420.10">
    <property type="entry name" value="Ribonuclease H-like superfamily/Ribonuclease H"/>
    <property type="match status" value="1"/>
</dbReference>
<gene>
    <name evidence="1" type="ORF">ANN_04448</name>
</gene>
<keyword evidence="2" id="KW-1185">Reference proteome</keyword>
<sequence>MLTFSFDSRSPLLVEFLEHGTTFNGQRYEETLQKLRRTIKSKRHGMLSNDVILFHGNARPHTANFERNTIKRFGWETLQHPPPYSPDLSPCYFHIFGELKKDIRGLRFASDEDVCDWNFTRPLVLSFQNTIISGIRLYLIEESATSQLPHDWRRLVGSIRRRVRGKNPTTAAAAPSSDKMPAFMTSSDPAVRDDFLRATMRIFLVVSPPMGRLQVVHRKLFSDEIQHGQEMTSNFAWSAFSGIEFFTYCKYTKRYSQLFFPLGVSHANEFVVPQHPLPSSVSYLIRGRGNHICSENKELTCRIHEYFQKEYDDAMCIKPMISVTKCMKELLKRLELVEVTHFNRLFNDVISTTWLFSVDEICDSEQRYVYIQGIVINVLLAARNKPCKVLIDLLTYRKNYKSLPNSLVAFRVKCIDEAVSTLNEC</sequence>
<organism evidence="1 2">
    <name type="scientific">Periplaneta americana</name>
    <name type="common">American cockroach</name>
    <name type="synonym">Blatta americana</name>
    <dbReference type="NCBI Taxonomy" id="6978"/>
    <lineage>
        <taxon>Eukaryota</taxon>
        <taxon>Metazoa</taxon>
        <taxon>Ecdysozoa</taxon>
        <taxon>Arthropoda</taxon>
        <taxon>Hexapoda</taxon>
        <taxon>Insecta</taxon>
        <taxon>Pterygota</taxon>
        <taxon>Neoptera</taxon>
        <taxon>Polyneoptera</taxon>
        <taxon>Dictyoptera</taxon>
        <taxon>Blattodea</taxon>
        <taxon>Blattoidea</taxon>
        <taxon>Blattidae</taxon>
        <taxon>Blattinae</taxon>
        <taxon>Periplaneta</taxon>
    </lineage>
</organism>
<protein>
    <recommendedName>
        <fullName evidence="3">Mariner Mos1 transposase</fullName>
    </recommendedName>
</protein>
<dbReference type="EMBL" id="JAJSOF020000013">
    <property type="protein sequence ID" value="KAJ4442855.1"/>
    <property type="molecule type" value="Genomic_DNA"/>
</dbReference>
<evidence type="ECO:0000313" key="1">
    <source>
        <dbReference type="EMBL" id="KAJ4442855.1"/>
    </source>
</evidence>
<dbReference type="InterPro" id="IPR052709">
    <property type="entry name" value="Transposase-MT_Hybrid"/>
</dbReference>
<dbReference type="Pfam" id="PF01359">
    <property type="entry name" value="Transposase_1"/>
    <property type="match status" value="1"/>
</dbReference>
<evidence type="ECO:0008006" key="3">
    <source>
        <dbReference type="Google" id="ProtNLM"/>
    </source>
</evidence>
<reference evidence="1 2" key="1">
    <citation type="journal article" date="2022" name="Allergy">
        <title>Genome assembly and annotation of Periplaneta americana reveal a comprehensive cockroach allergen profile.</title>
        <authorList>
            <person name="Wang L."/>
            <person name="Xiong Q."/>
            <person name="Saelim N."/>
            <person name="Wang L."/>
            <person name="Nong W."/>
            <person name="Wan A.T."/>
            <person name="Shi M."/>
            <person name="Liu X."/>
            <person name="Cao Q."/>
            <person name="Hui J.H.L."/>
            <person name="Sookrung N."/>
            <person name="Leung T.F."/>
            <person name="Tungtrongchitr A."/>
            <person name="Tsui S.K.W."/>
        </authorList>
    </citation>
    <scope>NUCLEOTIDE SEQUENCE [LARGE SCALE GENOMIC DNA]</scope>
    <source>
        <strain evidence="1">PWHHKU_190912</strain>
    </source>
</reference>
<evidence type="ECO:0000313" key="2">
    <source>
        <dbReference type="Proteomes" id="UP001148838"/>
    </source>
</evidence>
<dbReference type="InterPro" id="IPR001888">
    <property type="entry name" value="Transposase_1"/>
</dbReference>
<comment type="caution">
    <text evidence="1">The sequence shown here is derived from an EMBL/GenBank/DDBJ whole genome shotgun (WGS) entry which is preliminary data.</text>
</comment>
<dbReference type="PANTHER" id="PTHR46060:SF1">
    <property type="entry name" value="MARINER MOS1 TRANSPOSASE-LIKE PROTEIN"/>
    <property type="match status" value="1"/>
</dbReference>
<dbReference type="PANTHER" id="PTHR46060">
    <property type="entry name" value="MARINER MOS1 TRANSPOSASE-LIKE PROTEIN"/>
    <property type="match status" value="1"/>
</dbReference>
<dbReference type="InterPro" id="IPR036397">
    <property type="entry name" value="RNaseH_sf"/>
</dbReference>
<proteinExistence type="predicted"/>
<dbReference type="Proteomes" id="UP001148838">
    <property type="component" value="Unassembled WGS sequence"/>
</dbReference>
<accession>A0ABQ8T8L4</accession>
<name>A0ABQ8T8L4_PERAM</name>